<name>A0ABD7VJF4_PSEFL</name>
<dbReference type="AlphaFoldDB" id="A0ABD7VJF4"/>
<evidence type="ECO:0000313" key="2">
    <source>
        <dbReference type="EMBL" id="VVP20749.1"/>
    </source>
</evidence>
<feature type="region of interest" description="Disordered" evidence="1">
    <location>
        <begin position="139"/>
        <end position="182"/>
    </location>
</feature>
<accession>A0ABD7VJF4</accession>
<sequence>MKIVLGWLMGLGGIGRLSGRLREQARSHNLGSGHSDRKLEACQDAIAGKPAPTISTARIRAEIGRLSGRLREQARSHNLGSGHSDRKPGSVRTPSLASQLPQFRPRAFRQRSVGCQAAFASKLAPTIWARGIQIEKREPAGRHRWQASSHHFGRAHSDRDRSAVRPPSRAGSLPQFGLGAFR</sequence>
<comment type="caution">
    <text evidence="2">The sequence shown here is derived from an EMBL/GenBank/DDBJ whole genome shotgun (WGS) entry which is preliminary data.</text>
</comment>
<reference evidence="2 3" key="1">
    <citation type="submission" date="2019-09" db="EMBL/GenBank/DDBJ databases">
        <authorList>
            <person name="Chandra G."/>
            <person name="Truman W A."/>
        </authorList>
    </citation>
    <scope>NUCLEOTIDE SEQUENCE [LARGE SCALE GENOMIC DNA]</scope>
    <source>
        <strain evidence="2">PS732</strain>
    </source>
</reference>
<proteinExistence type="predicted"/>
<organism evidence="2 3">
    <name type="scientific">Pseudomonas fluorescens</name>
    <dbReference type="NCBI Taxonomy" id="294"/>
    <lineage>
        <taxon>Bacteria</taxon>
        <taxon>Pseudomonadati</taxon>
        <taxon>Pseudomonadota</taxon>
        <taxon>Gammaproteobacteria</taxon>
        <taxon>Pseudomonadales</taxon>
        <taxon>Pseudomonadaceae</taxon>
        <taxon>Pseudomonas</taxon>
    </lineage>
</organism>
<evidence type="ECO:0000256" key="1">
    <source>
        <dbReference type="SAM" id="MobiDB-lite"/>
    </source>
</evidence>
<dbReference type="Proteomes" id="UP000325779">
    <property type="component" value="Unassembled WGS sequence"/>
</dbReference>
<protein>
    <submittedName>
        <fullName evidence="2">Uncharacterized protein</fullName>
    </submittedName>
</protein>
<evidence type="ECO:0000313" key="3">
    <source>
        <dbReference type="Proteomes" id="UP000325779"/>
    </source>
</evidence>
<feature type="region of interest" description="Disordered" evidence="1">
    <location>
        <begin position="74"/>
        <end position="103"/>
    </location>
</feature>
<feature type="compositionally biased region" description="Polar residues" evidence="1">
    <location>
        <begin position="92"/>
        <end position="101"/>
    </location>
</feature>
<gene>
    <name evidence="2" type="ORF">PS732_03862</name>
</gene>
<dbReference type="EMBL" id="CABVIJ010000018">
    <property type="protein sequence ID" value="VVP20749.1"/>
    <property type="molecule type" value="Genomic_DNA"/>
</dbReference>